<dbReference type="Proteomes" id="UP001596513">
    <property type="component" value="Unassembled WGS sequence"/>
</dbReference>
<evidence type="ECO:0008006" key="4">
    <source>
        <dbReference type="Google" id="ProtNLM"/>
    </source>
</evidence>
<dbReference type="RefSeq" id="WP_380199914.1">
    <property type="nucleotide sequence ID" value="NZ_JBHTEK010000001.1"/>
</dbReference>
<evidence type="ECO:0000313" key="3">
    <source>
        <dbReference type="Proteomes" id="UP001596513"/>
    </source>
</evidence>
<evidence type="ECO:0000256" key="1">
    <source>
        <dbReference type="PROSITE-ProRule" id="PRU00339"/>
    </source>
</evidence>
<name>A0ABW2U1R9_9BACT</name>
<feature type="repeat" description="TPR" evidence="1">
    <location>
        <begin position="60"/>
        <end position="93"/>
    </location>
</feature>
<dbReference type="PROSITE" id="PS50005">
    <property type="entry name" value="TPR"/>
    <property type="match status" value="1"/>
</dbReference>
<evidence type="ECO:0000313" key="2">
    <source>
        <dbReference type="EMBL" id="MFC7666314.1"/>
    </source>
</evidence>
<dbReference type="EMBL" id="JBHTEK010000001">
    <property type="protein sequence ID" value="MFC7666314.1"/>
    <property type="molecule type" value="Genomic_DNA"/>
</dbReference>
<protein>
    <recommendedName>
        <fullName evidence="4">Tetratricopeptide repeat protein</fullName>
    </recommendedName>
</protein>
<proteinExistence type="predicted"/>
<gene>
    <name evidence="2" type="ORF">ACFQT0_01875</name>
</gene>
<comment type="caution">
    <text evidence="2">The sequence shown here is derived from an EMBL/GenBank/DDBJ whole genome shotgun (WGS) entry which is preliminary data.</text>
</comment>
<dbReference type="InterPro" id="IPR011990">
    <property type="entry name" value="TPR-like_helical_dom_sf"/>
</dbReference>
<accession>A0ABW2U1R9</accession>
<organism evidence="2 3">
    <name type="scientific">Hymenobacter humi</name>
    <dbReference type="NCBI Taxonomy" id="1411620"/>
    <lineage>
        <taxon>Bacteria</taxon>
        <taxon>Pseudomonadati</taxon>
        <taxon>Bacteroidota</taxon>
        <taxon>Cytophagia</taxon>
        <taxon>Cytophagales</taxon>
        <taxon>Hymenobacteraceae</taxon>
        <taxon>Hymenobacter</taxon>
    </lineage>
</organism>
<sequence length="184" mass="21239">MAYRLLPLKDPNYDPRSGEEGFVEKDITYKHLLKDFQYRGLQNPHIFYDENHLRFPANYRDKFARLASAYLSAGNVAKAKEVADKCLELMPDNTIPYDYYSPQAGARPGSRRREKKADDILDTMTRRSEQMLAYYAAKPDASLFEDDQRGYLLGLQSVYRAAELSGDKARSEKAVGLMNQYYPR</sequence>
<reference evidence="3" key="1">
    <citation type="journal article" date="2019" name="Int. J. Syst. Evol. Microbiol.">
        <title>The Global Catalogue of Microorganisms (GCM) 10K type strain sequencing project: providing services to taxonomists for standard genome sequencing and annotation.</title>
        <authorList>
            <consortium name="The Broad Institute Genomics Platform"/>
            <consortium name="The Broad Institute Genome Sequencing Center for Infectious Disease"/>
            <person name="Wu L."/>
            <person name="Ma J."/>
        </authorList>
    </citation>
    <scope>NUCLEOTIDE SEQUENCE [LARGE SCALE GENOMIC DNA]</scope>
    <source>
        <strain evidence="3">JCM 19635</strain>
    </source>
</reference>
<keyword evidence="3" id="KW-1185">Reference proteome</keyword>
<dbReference type="SUPFAM" id="SSF48452">
    <property type="entry name" value="TPR-like"/>
    <property type="match status" value="1"/>
</dbReference>
<dbReference type="InterPro" id="IPR019734">
    <property type="entry name" value="TPR_rpt"/>
</dbReference>
<keyword evidence="1" id="KW-0802">TPR repeat</keyword>